<dbReference type="PANTHER" id="PTHR24198:SF194">
    <property type="entry name" value="INVERSIN-A"/>
    <property type="match status" value="1"/>
</dbReference>
<dbReference type="Proteomes" id="UP000095009">
    <property type="component" value="Unassembled WGS sequence"/>
</dbReference>
<dbReference type="Pfam" id="PF25329">
    <property type="entry name" value="C2_GDE1"/>
    <property type="match status" value="1"/>
</dbReference>
<feature type="domain" description="GP-PDE" evidence="6">
    <location>
        <begin position="863"/>
        <end position="1194"/>
    </location>
</feature>
<dbReference type="InterPro" id="IPR036770">
    <property type="entry name" value="Ankyrin_rpt-contain_sf"/>
</dbReference>
<protein>
    <submittedName>
        <fullName evidence="7">Ankyrin</fullName>
    </submittedName>
</protein>
<keyword evidence="1" id="KW-0677">Repeat</keyword>
<keyword evidence="8" id="KW-1185">Reference proteome</keyword>
<dbReference type="GO" id="GO:0006629">
    <property type="term" value="P:lipid metabolic process"/>
    <property type="evidence" value="ECO:0007669"/>
    <property type="project" value="InterPro"/>
</dbReference>
<feature type="region of interest" description="Disordered" evidence="4">
    <location>
        <begin position="647"/>
        <end position="671"/>
    </location>
</feature>
<evidence type="ECO:0000259" key="5">
    <source>
        <dbReference type="PROSITE" id="PS51382"/>
    </source>
</evidence>
<accession>A0A1E3PET4</accession>
<dbReference type="PROSITE" id="PS50297">
    <property type="entry name" value="ANK_REP_REGION"/>
    <property type="match status" value="2"/>
</dbReference>
<sequence>MKFGKYLARRQLELPEYINHFINYKALKKLIKSLSNESLTTSVEQKLRENKATFFFRLERELEKVNSFYLQKEAELNLRLNILCEKKTVAYRTGNLISKSSINYISLYEGFQRFRRDLVKLEQFIELNQTGFSKVLKKWDKRSKQQTKELYLTRAVEVQPIFHREVLTKLSDLTSQSILELDAWTEGDHSPVIFAKKSQSNNGSSITNSASGSSSTLPDSISNYSKAIGTQDINHYNKDHRIQNEDMKNIISSISSTAIISSLSPGDSSPDSPSSYSANRVTDDLYYEFIKTASTNDDNTKDSINEWIWQLAKMADAKERITHIFMLSISTSACNEALLQLYNSGYVNIHAVDEINGRTCLHEASAATTLDRKSIVTLAIDQKIDVTKRDIYGRTALHYACINNRTDLIPVLLNNGSNIEDQDQDNMSPLLIAITHQYSTCVMDLVRFGASIYPQSENSYVPLNLACQYGGFEVVEIILKQLQKLNKTEKLFQGHNANRVLVYESSTAKDEMDNKFLQQSFIPDAEGLFPIHVVARNGHHQLVSLLKEYDANINQIDKLNSWTALFYAASEGHPLTISELLKAGATTNFMDEEDFTALYYAAWEGHIDCMKLLTPHDDLSENKSPLNLSSNKNDSMQSLSLGLDLTQQTSTSNPTNANISNDPTVENAPGSSTMDDINMTADLDDIPDLSLPPPILPLRRYGHNYLEQNIFVQLYFNTENRTPPIKFYNEETSALIGQLRISSKNNNEIIPKSLLLPIDYKDQSVSFQINSLQDFSIDFEIYPTFGTRIIAKTTALSNLWDLSNRNIVNVTPSSLSSVSLSEDNNTSHQHCTLPLFDMRLKTIGELSFSYQIIKPYSGVPLEISKYDTYWKSTGTSQQTLSFVTESSLCGQYIRLPICLTADLVPVVNKTWYWQNKDGLKLPINLLCFGDLLSMSSRENDGVNEPPTMAQLIEKLTNITKPDQIYDIVASNIISLADILKYVPVDIKFEIDVLYPMQHDKLELDLAIGDGRGLGSTMINVGIATELNQYVDLVLTDLFNHARQLNVVNQSNRSITGHLKHITRNLILVSSNPDVCSALNWKQPNYPVFFAMKSNIENNFNGLNSSIFSQVLDSIDRRCISVKEAVSFSSQNNLLGIIVPGYLLETVPRLKEIIRQKGLVLAKDGTNILNDMEIDSNVNGTRSSQVIRFVDTIDM</sequence>
<feature type="repeat" description="ANK" evidence="3">
    <location>
        <begin position="560"/>
        <end position="592"/>
    </location>
</feature>
<proteinExistence type="predicted"/>
<evidence type="ECO:0000256" key="3">
    <source>
        <dbReference type="PROSITE-ProRule" id="PRU00023"/>
    </source>
</evidence>
<feature type="repeat" description="ANK" evidence="3">
    <location>
        <begin position="392"/>
        <end position="424"/>
    </location>
</feature>
<evidence type="ECO:0000256" key="4">
    <source>
        <dbReference type="SAM" id="MobiDB-lite"/>
    </source>
</evidence>
<dbReference type="Pfam" id="PF03105">
    <property type="entry name" value="SPX"/>
    <property type="match status" value="2"/>
</dbReference>
<evidence type="ECO:0000313" key="8">
    <source>
        <dbReference type="Proteomes" id="UP000095009"/>
    </source>
</evidence>
<dbReference type="InterPro" id="IPR057506">
    <property type="entry name" value="C2_GPCPD1"/>
</dbReference>
<gene>
    <name evidence="7" type="ORF">NADFUDRAFT_83980</name>
</gene>
<dbReference type="SUPFAM" id="SSF48403">
    <property type="entry name" value="Ankyrin repeat"/>
    <property type="match status" value="1"/>
</dbReference>
<dbReference type="Pfam" id="PF12796">
    <property type="entry name" value="Ank_2"/>
    <property type="match status" value="2"/>
</dbReference>
<dbReference type="SMART" id="SM00248">
    <property type="entry name" value="ANK"/>
    <property type="match status" value="7"/>
</dbReference>
<dbReference type="PROSITE" id="PS51382">
    <property type="entry name" value="SPX"/>
    <property type="match status" value="1"/>
</dbReference>
<feature type="region of interest" description="Disordered" evidence="4">
    <location>
        <begin position="195"/>
        <end position="218"/>
    </location>
</feature>
<feature type="domain" description="SPX" evidence="5">
    <location>
        <begin position="1"/>
        <end position="153"/>
    </location>
</feature>
<dbReference type="AlphaFoldDB" id="A0A1E3PET4"/>
<dbReference type="CDD" id="cd14483">
    <property type="entry name" value="SPX_PHO81_NUC-2_like"/>
    <property type="match status" value="1"/>
</dbReference>
<dbReference type="PANTHER" id="PTHR24198">
    <property type="entry name" value="ANKYRIN REPEAT AND PROTEIN KINASE DOMAIN-CONTAINING PROTEIN"/>
    <property type="match status" value="1"/>
</dbReference>
<evidence type="ECO:0000259" key="6">
    <source>
        <dbReference type="PROSITE" id="PS51704"/>
    </source>
</evidence>
<dbReference type="Gene3D" id="3.20.20.190">
    <property type="entry name" value="Phosphatidylinositol (PI) phosphodiesterase"/>
    <property type="match status" value="1"/>
</dbReference>
<dbReference type="GO" id="GO:0008081">
    <property type="term" value="F:phosphoric diester hydrolase activity"/>
    <property type="evidence" value="ECO:0007669"/>
    <property type="project" value="InterPro"/>
</dbReference>
<keyword evidence="2 3" id="KW-0040">ANK repeat</keyword>
<reference evidence="7 8" key="1">
    <citation type="journal article" date="2016" name="Proc. Natl. Acad. Sci. U.S.A.">
        <title>Comparative genomics of biotechnologically important yeasts.</title>
        <authorList>
            <person name="Riley R."/>
            <person name="Haridas S."/>
            <person name="Wolfe K.H."/>
            <person name="Lopes M.R."/>
            <person name="Hittinger C.T."/>
            <person name="Goeker M."/>
            <person name="Salamov A.A."/>
            <person name="Wisecaver J.H."/>
            <person name="Long T.M."/>
            <person name="Calvey C.H."/>
            <person name="Aerts A.L."/>
            <person name="Barry K.W."/>
            <person name="Choi C."/>
            <person name="Clum A."/>
            <person name="Coughlan A.Y."/>
            <person name="Deshpande S."/>
            <person name="Douglass A.P."/>
            <person name="Hanson S.J."/>
            <person name="Klenk H.-P."/>
            <person name="LaButti K.M."/>
            <person name="Lapidus A."/>
            <person name="Lindquist E.A."/>
            <person name="Lipzen A.M."/>
            <person name="Meier-Kolthoff J.P."/>
            <person name="Ohm R.A."/>
            <person name="Otillar R.P."/>
            <person name="Pangilinan J.L."/>
            <person name="Peng Y."/>
            <person name="Rokas A."/>
            <person name="Rosa C.A."/>
            <person name="Scheuner C."/>
            <person name="Sibirny A.A."/>
            <person name="Slot J.C."/>
            <person name="Stielow J.B."/>
            <person name="Sun H."/>
            <person name="Kurtzman C.P."/>
            <person name="Blackwell M."/>
            <person name="Grigoriev I.V."/>
            <person name="Jeffries T.W."/>
        </authorList>
    </citation>
    <scope>NUCLEOTIDE SEQUENCE [LARGE SCALE GENOMIC DNA]</scope>
    <source>
        <strain evidence="7 8">DSM 6958</strain>
    </source>
</reference>
<name>A0A1E3PET4_9ASCO</name>
<dbReference type="InterPro" id="IPR004331">
    <property type="entry name" value="SPX_dom"/>
</dbReference>
<dbReference type="PROSITE" id="PS51704">
    <property type="entry name" value="GP_PDE"/>
    <property type="match status" value="1"/>
</dbReference>
<dbReference type="STRING" id="857566.A0A1E3PET4"/>
<feature type="compositionally biased region" description="Low complexity" evidence="4">
    <location>
        <begin position="200"/>
        <end position="216"/>
    </location>
</feature>
<dbReference type="EMBL" id="KV454413">
    <property type="protein sequence ID" value="ODQ63901.1"/>
    <property type="molecule type" value="Genomic_DNA"/>
</dbReference>
<dbReference type="InterPro" id="IPR017946">
    <property type="entry name" value="PLC-like_Pdiesterase_TIM-brl"/>
</dbReference>
<evidence type="ECO:0000256" key="1">
    <source>
        <dbReference type="ARBA" id="ARBA00022737"/>
    </source>
</evidence>
<dbReference type="PROSITE" id="PS50088">
    <property type="entry name" value="ANK_REPEAT"/>
    <property type="match status" value="3"/>
</dbReference>
<evidence type="ECO:0000313" key="7">
    <source>
        <dbReference type="EMBL" id="ODQ63901.1"/>
    </source>
</evidence>
<evidence type="ECO:0000256" key="2">
    <source>
        <dbReference type="ARBA" id="ARBA00023043"/>
    </source>
</evidence>
<dbReference type="InterPro" id="IPR030395">
    <property type="entry name" value="GP_PDE_dom"/>
</dbReference>
<feature type="repeat" description="ANK" evidence="3">
    <location>
        <begin position="526"/>
        <end position="558"/>
    </location>
</feature>
<dbReference type="OrthoDB" id="1577640at2759"/>
<dbReference type="InterPro" id="IPR002110">
    <property type="entry name" value="Ankyrin_rpt"/>
</dbReference>
<dbReference type="Gene3D" id="1.25.40.20">
    <property type="entry name" value="Ankyrin repeat-containing domain"/>
    <property type="match status" value="2"/>
</dbReference>
<organism evidence="7 8">
    <name type="scientific">Nadsonia fulvescens var. elongata DSM 6958</name>
    <dbReference type="NCBI Taxonomy" id="857566"/>
    <lineage>
        <taxon>Eukaryota</taxon>
        <taxon>Fungi</taxon>
        <taxon>Dikarya</taxon>
        <taxon>Ascomycota</taxon>
        <taxon>Saccharomycotina</taxon>
        <taxon>Dipodascomycetes</taxon>
        <taxon>Dipodascales</taxon>
        <taxon>Dipodascales incertae sedis</taxon>
        <taxon>Nadsonia</taxon>
    </lineage>
</organism>